<dbReference type="EMBL" id="MPTB01000028">
    <property type="protein sequence ID" value="OMD45013.1"/>
    <property type="molecule type" value="Genomic_DNA"/>
</dbReference>
<evidence type="ECO:0000313" key="2">
    <source>
        <dbReference type="EMBL" id="OMD45013.1"/>
    </source>
</evidence>
<name>A0ABX3H3R7_PAEBO</name>
<feature type="transmembrane region" description="Helical" evidence="1">
    <location>
        <begin position="69"/>
        <end position="89"/>
    </location>
</feature>
<dbReference type="Proteomes" id="UP000187412">
    <property type="component" value="Unassembled WGS sequence"/>
</dbReference>
<comment type="caution">
    <text evidence="2">The sequence shown here is derived from an EMBL/GenBank/DDBJ whole genome shotgun (WGS) entry which is preliminary data.</text>
</comment>
<organism evidence="2 3">
    <name type="scientific">Paenibacillus borealis</name>
    <dbReference type="NCBI Taxonomy" id="160799"/>
    <lineage>
        <taxon>Bacteria</taxon>
        <taxon>Bacillati</taxon>
        <taxon>Bacillota</taxon>
        <taxon>Bacilli</taxon>
        <taxon>Bacillales</taxon>
        <taxon>Paenibacillaceae</taxon>
        <taxon>Paenibacillus</taxon>
    </lineage>
</organism>
<feature type="transmembrane region" description="Helical" evidence="1">
    <location>
        <begin position="101"/>
        <end position="122"/>
    </location>
</feature>
<keyword evidence="1" id="KW-0472">Membrane</keyword>
<reference evidence="2 3" key="1">
    <citation type="submission" date="2016-10" db="EMBL/GenBank/DDBJ databases">
        <title>Paenibacillus species isolates.</title>
        <authorList>
            <person name="Beno S.M."/>
        </authorList>
    </citation>
    <scope>NUCLEOTIDE SEQUENCE [LARGE SCALE GENOMIC DNA]</scope>
    <source>
        <strain evidence="2 3">FSL H7-0744</strain>
    </source>
</reference>
<keyword evidence="1" id="KW-0812">Transmembrane</keyword>
<accession>A0ABX3H3R7</accession>
<gene>
    <name evidence="2" type="ORF">BSK56_20665</name>
</gene>
<feature type="transmembrane region" description="Helical" evidence="1">
    <location>
        <begin position="6"/>
        <end position="25"/>
    </location>
</feature>
<keyword evidence="1" id="KW-1133">Transmembrane helix</keyword>
<evidence type="ECO:0008006" key="4">
    <source>
        <dbReference type="Google" id="ProtNLM"/>
    </source>
</evidence>
<protein>
    <recommendedName>
        <fullName evidence="4">EamA domain-containing protein</fullName>
    </recommendedName>
</protein>
<proteinExistence type="predicted"/>
<evidence type="ECO:0000256" key="1">
    <source>
        <dbReference type="SAM" id="Phobius"/>
    </source>
</evidence>
<sequence length="152" mass="17674">MGLHYKGFLISLLILLPNFLLLRFAPRSIPKLTSTSILFTVFERIGQITCFVLPILYGRKIAEQPIDYITLLMGICLIIYYLCWIRFFGGGREFSLLFKPLGPIPIPMALFPMLYFILLAYWLHSYLFVVPALIFSIGHFVNSWSVYTQIRR</sequence>
<keyword evidence="3" id="KW-1185">Reference proteome</keyword>
<feature type="transmembrane region" description="Helical" evidence="1">
    <location>
        <begin position="128"/>
        <end position="147"/>
    </location>
</feature>
<evidence type="ECO:0000313" key="3">
    <source>
        <dbReference type="Proteomes" id="UP000187412"/>
    </source>
</evidence>